<evidence type="ECO:0000313" key="3">
    <source>
        <dbReference type="Proteomes" id="UP000054771"/>
    </source>
</evidence>
<name>A0A0U5FRF1_ASPCI</name>
<organism evidence="2 3">
    <name type="scientific">Aspergillus calidoustus</name>
    <dbReference type="NCBI Taxonomy" id="454130"/>
    <lineage>
        <taxon>Eukaryota</taxon>
        <taxon>Fungi</taxon>
        <taxon>Dikarya</taxon>
        <taxon>Ascomycota</taxon>
        <taxon>Pezizomycotina</taxon>
        <taxon>Eurotiomycetes</taxon>
        <taxon>Eurotiomycetidae</taxon>
        <taxon>Eurotiales</taxon>
        <taxon>Aspergillaceae</taxon>
        <taxon>Aspergillus</taxon>
        <taxon>Aspergillus subgen. Nidulantes</taxon>
    </lineage>
</organism>
<accession>A0A0U5FRF1</accession>
<proteinExistence type="predicted"/>
<evidence type="ECO:0000256" key="1">
    <source>
        <dbReference type="SAM" id="MobiDB-lite"/>
    </source>
</evidence>
<dbReference type="AlphaFoldDB" id="A0A0U5FRF1"/>
<keyword evidence="3" id="KW-1185">Reference proteome</keyword>
<feature type="region of interest" description="Disordered" evidence="1">
    <location>
        <begin position="157"/>
        <end position="189"/>
    </location>
</feature>
<dbReference type="EMBL" id="CDMC01000001">
    <property type="protein sequence ID" value="CEL01181.1"/>
    <property type="molecule type" value="Genomic_DNA"/>
</dbReference>
<reference evidence="3" key="1">
    <citation type="journal article" date="2016" name="Genome Announc.">
        <title>Draft genome sequences of fungus Aspergillus calidoustus.</title>
        <authorList>
            <person name="Horn F."/>
            <person name="Linde J."/>
            <person name="Mattern D.J."/>
            <person name="Walther G."/>
            <person name="Guthke R."/>
            <person name="Scherlach K."/>
            <person name="Martin K."/>
            <person name="Brakhage A.A."/>
            <person name="Petzke L."/>
            <person name="Valiante V."/>
        </authorList>
    </citation>
    <scope>NUCLEOTIDE SEQUENCE [LARGE SCALE GENOMIC DNA]</scope>
    <source>
        <strain evidence="3">SF006504</strain>
    </source>
</reference>
<protein>
    <submittedName>
        <fullName evidence="2">Uncharacterized protein</fullName>
    </submittedName>
</protein>
<sequence>MSLTLCDTLISGSIDATLAEIDRESQGLEQAESNNVVMGPFSVLTFRPGSESETSRSQSQDQPLLAGKVVENAGKSTNTFLPGPIAPAEMQNFGSVTPLTDPLRGMDDFLHWIDILDLEFNPEDIFTWPASSTLDTMNSTPLLFNLPLAEPDGAPSITIPHSLPSEPTPASQGHLSWTPSSQLNADNSSQAASDILADAPFLLKHLQKNAAP</sequence>
<gene>
    <name evidence="2" type="ORF">ASPCAL00770</name>
</gene>
<feature type="compositionally biased region" description="Polar residues" evidence="1">
    <location>
        <begin position="168"/>
        <end position="189"/>
    </location>
</feature>
<dbReference type="Proteomes" id="UP000054771">
    <property type="component" value="Unassembled WGS sequence"/>
</dbReference>
<evidence type="ECO:0000313" key="2">
    <source>
        <dbReference type="EMBL" id="CEL01181.1"/>
    </source>
</evidence>
<dbReference type="STRING" id="454130.A0A0U5FRF1"/>